<evidence type="ECO:0000256" key="5">
    <source>
        <dbReference type="ARBA" id="ARBA00023163"/>
    </source>
</evidence>
<reference evidence="9" key="1">
    <citation type="journal article" date="2018" name="Front. Microbiol.">
        <title>Genome-Based Analysis Reveals the Taxonomy and Diversity of the Family Idiomarinaceae.</title>
        <authorList>
            <person name="Liu Y."/>
            <person name="Lai Q."/>
            <person name="Shao Z."/>
        </authorList>
    </citation>
    <scope>NUCLEOTIDE SEQUENCE [LARGE SCALE GENOMIC DNA]</scope>
    <source>
        <strain evidence="9">F23</strain>
    </source>
</reference>
<dbReference type="RefSeq" id="WP_110575980.1">
    <property type="nucleotide sequence ID" value="NZ_PIPV01000012.1"/>
</dbReference>
<dbReference type="InterPro" id="IPR013249">
    <property type="entry name" value="RNA_pol_sigma70_r4_t2"/>
</dbReference>
<dbReference type="Gene3D" id="1.10.10.10">
    <property type="entry name" value="Winged helix-like DNA-binding domain superfamily/Winged helix DNA-binding domain"/>
    <property type="match status" value="1"/>
</dbReference>
<keyword evidence="3" id="KW-0731">Sigma factor</keyword>
<feature type="domain" description="RNA polymerase sigma-70 region 2" evidence="6">
    <location>
        <begin position="32"/>
        <end position="99"/>
    </location>
</feature>
<dbReference type="Proteomes" id="UP000287330">
    <property type="component" value="Unassembled WGS sequence"/>
</dbReference>
<dbReference type="InterPro" id="IPR039425">
    <property type="entry name" value="RNA_pol_sigma-70-like"/>
</dbReference>
<dbReference type="InterPro" id="IPR013325">
    <property type="entry name" value="RNA_pol_sigma_r2"/>
</dbReference>
<protein>
    <recommendedName>
        <fullName evidence="10">RNA polymerase subunit sigma-24</fullName>
    </recommendedName>
</protein>
<evidence type="ECO:0000313" key="9">
    <source>
        <dbReference type="Proteomes" id="UP000287330"/>
    </source>
</evidence>
<sequence length="178" mass="20646">MAEQEGVRMKPELVELLVLAAQEGRTSALSELYQEFHRPMKRFALLRVGDVMIAEDLVQNVWIKVDRRLAHLKDVSLFRSWLYRALRWEITDWLRAQQKLSYQAPPEPEVQPADIGLSDLPKLIKQLSEDERDVVELFYLNDLTLSETALALTLPEGTVKSRLSRARSKLKQLFEQSE</sequence>
<dbReference type="OrthoDB" id="9797134at2"/>
<organism evidence="8 9">
    <name type="scientific">Idiomarina fontislapidosi</name>
    <dbReference type="NCBI Taxonomy" id="263723"/>
    <lineage>
        <taxon>Bacteria</taxon>
        <taxon>Pseudomonadati</taxon>
        <taxon>Pseudomonadota</taxon>
        <taxon>Gammaproteobacteria</taxon>
        <taxon>Alteromonadales</taxon>
        <taxon>Idiomarinaceae</taxon>
        <taxon>Idiomarina</taxon>
    </lineage>
</organism>
<evidence type="ECO:0000313" key="8">
    <source>
        <dbReference type="EMBL" id="RUO51238.1"/>
    </source>
</evidence>
<evidence type="ECO:0008006" key="10">
    <source>
        <dbReference type="Google" id="ProtNLM"/>
    </source>
</evidence>
<keyword evidence="9" id="KW-1185">Reference proteome</keyword>
<dbReference type="SUPFAM" id="SSF88659">
    <property type="entry name" value="Sigma3 and sigma4 domains of RNA polymerase sigma factors"/>
    <property type="match status" value="1"/>
</dbReference>
<dbReference type="GO" id="GO:0003677">
    <property type="term" value="F:DNA binding"/>
    <property type="evidence" value="ECO:0007669"/>
    <property type="project" value="UniProtKB-KW"/>
</dbReference>
<dbReference type="Pfam" id="PF04542">
    <property type="entry name" value="Sigma70_r2"/>
    <property type="match status" value="1"/>
</dbReference>
<dbReference type="Pfam" id="PF08281">
    <property type="entry name" value="Sigma70_r4_2"/>
    <property type="match status" value="1"/>
</dbReference>
<dbReference type="NCBIfam" id="TIGR02937">
    <property type="entry name" value="sigma70-ECF"/>
    <property type="match status" value="1"/>
</dbReference>
<evidence type="ECO:0000256" key="4">
    <source>
        <dbReference type="ARBA" id="ARBA00023125"/>
    </source>
</evidence>
<dbReference type="EMBL" id="PIPV01000012">
    <property type="protein sequence ID" value="RUO51238.1"/>
    <property type="molecule type" value="Genomic_DNA"/>
</dbReference>
<comment type="caution">
    <text evidence="8">The sequence shown here is derived from an EMBL/GenBank/DDBJ whole genome shotgun (WGS) entry which is preliminary data.</text>
</comment>
<dbReference type="InterPro" id="IPR013324">
    <property type="entry name" value="RNA_pol_sigma_r3/r4-like"/>
</dbReference>
<proteinExistence type="inferred from homology"/>
<dbReference type="AlphaFoldDB" id="A0A432XRA2"/>
<gene>
    <name evidence="8" type="ORF">CWE25_11825</name>
</gene>
<accession>A0A432XRA2</accession>
<evidence type="ECO:0000259" key="6">
    <source>
        <dbReference type="Pfam" id="PF04542"/>
    </source>
</evidence>
<dbReference type="CDD" id="cd06171">
    <property type="entry name" value="Sigma70_r4"/>
    <property type="match status" value="1"/>
</dbReference>
<dbReference type="InterPro" id="IPR014284">
    <property type="entry name" value="RNA_pol_sigma-70_dom"/>
</dbReference>
<dbReference type="PANTHER" id="PTHR43133:SF8">
    <property type="entry name" value="RNA POLYMERASE SIGMA FACTOR HI_1459-RELATED"/>
    <property type="match status" value="1"/>
</dbReference>
<dbReference type="GO" id="GO:0006352">
    <property type="term" value="P:DNA-templated transcription initiation"/>
    <property type="evidence" value="ECO:0007669"/>
    <property type="project" value="InterPro"/>
</dbReference>
<dbReference type="SUPFAM" id="SSF88946">
    <property type="entry name" value="Sigma2 domain of RNA polymerase sigma factors"/>
    <property type="match status" value="1"/>
</dbReference>
<dbReference type="Gene3D" id="1.10.1740.10">
    <property type="match status" value="1"/>
</dbReference>
<comment type="similarity">
    <text evidence="1">Belongs to the sigma-70 factor family. ECF subfamily.</text>
</comment>
<evidence type="ECO:0000256" key="1">
    <source>
        <dbReference type="ARBA" id="ARBA00010641"/>
    </source>
</evidence>
<evidence type="ECO:0000256" key="3">
    <source>
        <dbReference type="ARBA" id="ARBA00023082"/>
    </source>
</evidence>
<feature type="domain" description="RNA polymerase sigma factor 70 region 4 type 2" evidence="7">
    <location>
        <begin position="120"/>
        <end position="170"/>
    </location>
</feature>
<keyword evidence="5" id="KW-0804">Transcription</keyword>
<name>A0A432XRA2_9GAMM</name>
<evidence type="ECO:0000259" key="7">
    <source>
        <dbReference type="Pfam" id="PF08281"/>
    </source>
</evidence>
<dbReference type="GO" id="GO:0016987">
    <property type="term" value="F:sigma factor activity"/>
    <property type="evidence" value="ECO:0007669"/>
    <property type="project" value="UniProtKB-KW"/>
</dbReference>
<dbReference type="InterPro" id="IPR036388">
    <property type="entry name" value="WH-like_DNA-bd_sf"/>
</dbReference>
<dbReference type="PANTHER" id="PTHR43133">
    <property type="entry name" value="RNA POLYMERASE ECF-TYPE SIGMA FACTO"/>
    <property type="match status" value="1"/>
</dbReference>
<keyword evidence="4" id="KW-0238">DNA-binding</keyword>
<keyword evidence="2" id="KW-0805">Transcription regulation</keyword>
<dbReference type="InterPro" id="IPR007627">
    <property type="entry name" value="RNA_pol_sigma70_r2"/>
</dbReference>
<evidence type="ECO:0000256" key="2">
    <source>
        <dbReference type="ARBA" id="ARBA00023015"/>
    </source>
</evidence>